<dbReference type="GeneTree" id="ENSGT00940000153309"/>
<evidence type="ECO:0000256" key="1">
    <source>
        <dbReference type="ARBA" id="ARBA00022754"/>
    </source>
</evidence>
<dbReference type="GO" id="GO:0005882">
    <property type="term" value="C:intermediate filament"/>
    <property type="evidence" value="ECO:0007669"/>
    <property type="project" value="UniProtKB-KW"/>
</dbReference>
<dbReference type="InterPro" id="IPR039008">
    <property type="entry name" value="IF_rod_dom"/>
</dbReference>
<feature type="coiled-coil region" evidence="3">
    <location>
        <begin position="351"/>
        <end position="378"/>
    </location>
</feature>
<dbReference type="Gene3D" id="1.20.5.1160">
    <property type="entry name" value="Vasodilator-stimulated phosphoprotein"/>
    <property type="match status" value="1"/>
</dbReference>
<dbReference type="PRINTS" id="PR01248">
    <property type="entry name" value="TYPE1KERATIN"/>
</dbReference>
<accession>A0A3B4GEC0</accession>
<dbReference type="AlphaFoldDB" id="A0A3B4GEC0"/>
<protein>
    <submittedName>
        <fullName evidence="6">Keratin, type I cytoskeletal 18-like</fullName>
    </submittedName>
</protein>
<feature type="coiled-coil region" evidence="3">
    <location>
        <begin position="277"/>
        <end position="318"/>
    </location>
</feature>
<dbReference type="InterPro" id="IPR002957">
    <property type="entry name" value="Keratin_I"/>
</dbReference>
<organism evidence="6">
    <name type="scientific">Pundamilia nyererei</name>
    <dbReference type="NCBI Taxonomy" id="303518"/>
    <lineage>
        <taxon>Eukaryota</taxon>
        <taxon>Metazoa</taxon>
        <taxon>Chordata</taxon>
        <taxon>Craniata</taxon>
        <taxon>Vertebrata</taxon>
        <taxon>Euteleostomi</taxon>
        <taxon>Actinopterygii</taxon>
        <taxon>Neopterygii</taxon>
        <taxon>Teleostei</taxon>
        <taxon>Neoteleostei</taxon>
        <taxon>Acanthomorphata</taxon>
        <taxon>Ovalentaria</taxon>
        <taxon>Cichlomorphae</taxon>
        <taxon>Cichliformes</taxon>
        <taxon>Cichlidae</taxon>
        <taxon>African cichlids</taxon>
        <taxon>Pseudocrenilabrinae</taxon>
        <taxon>Haplochromini</taxon>
        <taxon>Pundamilia</taxon>
    </lineage>
</organism>
<evidence type="ECO:0000259" key="5">
    <source>
        <dbReference type="PROSITE" id="PS51842"/>
    </source>
</evidence>
<sequence length="483" mass="54881">MPSNSAASMFGGAGGRGAKASVSTLDGLRKVLGNQTEKDSVPIHKAAAKPVASQAPSAPETPVAPGDDKQTLRTLNNRLSGYLNRVKQLQEENNDLQKEIDDILAKRKVPEGRDWDGILKPLDNLKREIKDITDDNAKLLLQIDNSRLANEDFKNKLDDENKACKELEKDLEDLKRAKDDTKLSCDQTREEIKMVNDELERLKSEHKKEVDSLLEKIKDSDVTVEIKSQDNNLSDVVQNVRRHYEKVAEKNLKEADEWYKDKFETIKVEEAQNTEALESGKSELKDLQKQKQTLEIQIQTKNNKLRTVEQTLRNIKMEYGHRLEPSNKIILGLQQDLGDVREQVELQLDANKNLLSVKLKLEKELEQYQELLSRLFDDVESAEFALTDAIPQGKFGFCQEKTKLNHNERVCHASTCRDLISKIHIAKQDLGQLLPMMLSVWSDSTPTGNKVKIPESDPCLPFRTVNVNKNKKLQKNSKSKIKI</sequence>
<keyword evidence="2 3" id="KW-0175">Coiled coil</keyword>
<evidence type="ECO:0000256" key="3">
    <source>
        <dbReference type="SAM" id="Coils"/>
    </source>
</evidence>
<dbReference type="Ensembl" id="ENSPNYT00000020349.1">
    <property type="protein sequence ID" value="ENSPNYP00000019856.1"/>
    <property type="gene ID" value="ENSPNYG00000015029.1"/>
</dbReference>
<feature type="domain" description="IF rod" evidence="5">
    <location>
        <begin position="68"/>
        <end position="379"/>
    </location>
</feature>
<dbReference type="Gene3D" id="1.20.5.500">
    <property type="entry name" value="Single helix bin"/>
    <property type="match status" value="1"/>
</dbReference>
<dbReference type="Gene3D" id="1.20.5.170">
    <property type="match status" value="1"/>
</dbReference>
<proteinExistence type="predicted"/>
<dbReference type="PROSITE" id="PS51842">
    <property type="entry name" value="IF_ROD_2"/>
    <property type="match status" value="1"/>
</dbReference>
<dbReference type="PANTHER" id="PTHR23239">
    <property type="entry name" value="INTERMEDIATE FILAMENT"/>
    <property type="match status" value="1"/>
</dbReference>
<feature type="coiled-coil region" evidence="3">
    <location>
        <begin position="72"/>
        <end position="216"/>
    </location>
</feature>
<evidence type="ECO:0000313" key="6">
    <source>
        <dbReference type="Ensembl" id="ENSPNYP00000019856.1"/>
    </source>
</evidence>
<feature type="region of interest" description="Disordered" evidence="4">
    <location>
        <begin position="1"/>
        <end position="20"/>
    </location>
</feature>
<feature type="region of interest" description="Disordered" evidence="4">
    <location>
        <begin position="31"/>
        <end position="70"/>
    </location>
</feature>
<name>A0A3B4GEC0_9CICH</name>
<evidence type="ECO:0000256" key="4">
    <source>
        <dbReference type="SAM" id="MobiDB-lite"/>
    </source>
</evidence>
<dbReference type="PANTHER" id="PTHR23239:SF358">
    <property type="entry name" value="KERATIN, TYPE I CYTOSKELETAL 18"/>
    <property type="match status" value="1"/>
</dbReference>
<dbReference type="STRING" id="303518.ENSPNYP00000019856"/>
<dbReference type="SMART" id="SM01391">
    <property type="entry name" value="Filament"/>
    <property type="match status" value="1"/>
</dbReference>
<dbReference type="Pfam" id="PF00038">
    <property type="entry name" value="Filament"/>
    <property type="match status" value="1"/>
</dbReference>
<dbReference type="SUPFAM" id="SSF64593">
    <property type="entry name" value="Intermediate filament protein, coiled coil region"/>
    <property type="match status" value="2"/>
</dbReference>
<evidence type="ECO:0000256" key="2">
    <source>
        <dbReference type="ARBA" id="ARBA00023054"/>
    </source>
</evidence>
<dbReference type="GO" id="GO:0005198">
    <property type="term" value="F:structural molecule activity"/>
    <property type="evidence" value="ECO:0007669"/>
    <property type="project" value="InterPro"/>
</dbReference>
<keyword evidence="1" id="KW-0403">Intermediate filament</keyword>
<reference evidence="6" key="1">
    <citation type="submission" date="2023-09" db="UniProtKB">
        <authorList>
            <consortium name="Ensembl"/>
        </authorList>
    </citation>
    <scope>IDENTIFICATION</scope>
</reference>